<dbReference type="PROSITE" id="PS50234">
    <property type="entry name" value="VWFA"/>
    <property type="match status" value="1"/>
</dbReference>
<dbReference type="EMBL" id="MTAB01000005">
    <property type="protein sequence ID" value="OSI23963.1"/>
    <property type="molecule type" value="Genomic_DNA"/>
</dbReference>
<dbReference type="InterPro" id="IPR002035">
    <property type="entry name" value="VWF_A"/>
</dbReference>
<dbReference type="PROSITE" id="PS00330">
    <property type="entry name" value="HEMOLYSIN_CALCIUM"/>
    <property type="match status" value="2"/>
</dbReference>
<evidence type="ECO:0000256" key="5">
    <source>
        <dbReference type="ARBA" id="ARBA00022737"/>
    </source>
</evidence>
<dbReference type="Pfam" id="PF00092">
    <property type="entry name" value="VWA"/>
    <property type="match status" value="1"/>
</dbReference>
<dbReference type="AlphaFoldDB" id="A0A1X3DJS4"/>
<reference evidence="10" key="1">
    <citation type="submission" date="2017-01" db="EMBL/GenBank/DDBJ databases">
        <authorList>
            <person name="Mah S.A."/>
            <person name="Swanson W.J."/>
            <person name="Moy G.W."/>
            <person name="Vacquier V.D."/>
        </authorList>
    </citation>
    <scope>NUCLEOTIDE SEQUENCE [LARGE SCALE GENOMIC DNA]</scope>
    <source>
        <strain evidence="10">124861</strain>
    </source>
</reference>
<protein>
    <recommendedName>
        <fullName evidence="8">VWFA domain-containing protein</fullName>
    </recommendedName>
</protein>
<evidence type="ECO:0000259" key="8">
    <source>
        <dbReference type="PROSITE" id="PS50234"/>
    </source>
</evidence>
<dbReference type="InterPro" id="IPR013783">
    <property type="entry name" value="Ig-like_fold"/>
</dbReference>
<keyword evidence="3" id="KW-0964">Secreted</keyword>
<evidence type="ECO:0000313" key="9">
    <source>
        <dbReference type="EMBL" id="OSI23963.1"/>
    </source>
</evidence>
<dbReference type="InterPro" id="IPR011049">
    <property type="entry name" value="Serralysin-like_metalloprot_C"/>
</dbReference>
<keyword evidence="5" id="KW-0677">Repeat</keyword>
<dbReference type="SUPFAM" id="SSF53300">
    <property type="entry name" value="vWA-like"/>
    <property type="match status" value="1"/>
</dbReference>
<dbReference type="InterPro" id="IPR003995">
    <property type="entry name" value="RTX_toxin_determinant-A"/>
</dbReference>
<accession>A0A1X3DJS4</accession>
<evidence type="ECO:0000256" key="4">
    <source>
        <dbReference type="ARBA" id="ARBA00022656"/>
    </source>
</evidence>
<dbReference type="InterPro" id="IPR018511">
    <property type="entry name" value="Hemolysin-typ_Ca-bd_CS"/>
</dbReference>
<dbReference type="STRING" id="1931275.BV914_04560"/>
<feature type="domain" description="VWFA" evidence="8">
    <location>
        <begin position="230"/>
        <end position="405"/>
    </location>
</feature>
<dbReference type="GO" id="GO:0090729">
    <property type="term" value="F:toxin activity"/>
    <property type="evidence" value="ECO:0007669"/>
    <property type="project" value="UniProtKB-KW"/>
</dbReference>
<dbReference type="PRINTS" id="PR01488">
    <property type="entry name" value="RTXTOXINA"/>
</dbReference>
<dbReference type="SUPFAM" id="SSF51120">
    <property type="entry name" value="beta-Roll"/>
    <property type="match status" value="1"/>
</dbReference>
<evidence type="ECO:0000313" key="10">
    <source>
        <dbReference type="Proteomes" id="UP000193303"/>
    </source>
</evidence>
<dbReference type="InterPro" id="IPR001343">
    <property type="entry name" value="Hemolysn_Ca-bd"/>
</dbReference>
<dbReference type="SMART" id="SM00327">
    <property type="entry name" value="VWA"/>
    <property type="match status" value="1"/>
</dbReference>
<gene>
    <name evidence="9" type="ORF">BV912_03500</name>
</gene>
<dbReference type="GO" id="GO:0005509">
    <property type="term" value="F:calcium ion binding"/>
    <property type="evidence" value="ECO:0007669"/>
    <property type="project" value="InterPro"/>
</dbReference>
<dbReference type="InterPro" id="IPR050557">
    <property type="entry name" value="RTX_toxin/Mannuronan_C5-epim"/>
</dbReference>
<comment type="caution">
    <text evidence="9">The sequence shown here is derived from an EMBL/GenBank/DDBJ whole genome shotgun (WGS) entry which is preliminary data.</text>
</comment>
<evidence type="ECO:0000256" key="6">
    <source>
        <dbReference type="ARBA" id="ARBA00023026"/>
    </source>
</evidence>
<keyword evidence="4" id="KW-0800">Toxin</keyword>
<keyword evidence="6" id="KW-0843">Virulence</keyword>
<dbReference type="CDD" id="cd00198">
    <property type="entry name" value="vWFA"/>
    <property type="match status" value="1"/>
</dbReference>
<proteinExistence type="predicted"/>
<dbReference type="Gene3D" id="2.150.10.10">
    <property type="entry name" value="Serralysin-like metalloprotease, C-terminal"/>
    <property type="match status" value="1"/>
</dbReference>
<dbReference type="PANTHER" id="PTHR38340">
    <property type="entry name" value="S-LAYER PROTEIN"/>
    <property type="match status" value="1"/>
</dbReference>
<dbReference type="InterPro" id="IPR036465">
    <property type="entry name" value="vWFA_dom_sf"/>
</dbReference>
<sequence>MTVAGKDVTTASVSNPIVIKTNKGILTVNGYNAAKGEVAYTYAENGERKDHSRGDDSVADKFVVTVKDKAGNTGMDTLDIKITDTAPVAVNDVNSMSERDTAVRGNVLANDQTGADTPVMSSSGSANGQYGKLVLAQDGTYTYTLNGNNSAVKALNSGQKLIDTFTYTVRDADGDTSTAKLSITINGVDNDKITIGTNDSNTIKGGSGNDVLIGDHGGTQTIITKGTNYNVAILFDVSSSMKNFIAADGKSYLHMAKKSLLKLAADLAAHDGSVNTSLIVFSGTAREVVDIRDLNERNVNKLLKGILAQTADETGGVTNYEDAFRDTAKWFKEVSGNGYTNVTYFLTDGQPTAYGKDGSSGHPHTIGYVTQEAVDAGLHSFKKLSAVSDVHAIGFRNGVEQTTLKYFDTTTPSGQLGYGRDVVSAPIFYDKYASVVYHGKTGEASIVHSPKELDAALQKGSTSIIANEVSNDTLFGGEGNDILFGDSINTDNLSWVNGTTGASYEAGSHDGMGSAALDEFIKWSENGGKAATMQQKVDFVRKNWEDLLDGRSDGGDDRLNGGAGDDILFGGAGNDSLSGGEGSDKFVFLANSNSGKDQILDFQAGTDKVVFADLVSPADLQGAVWNDQTHTLSFTGVGEDGVRYQNSITFSGMSSGETLNSILEKHVEFIG</sequence>
<dbReference type="NCBIfam" id="TIGR01965">
    <property type="entry name" value="VCBS_repeat"/>
    <property type="match status" value="1"/>
</dbReference>
<evidence type="ECO:0000256" key="2">
    <source>
        <dbReference type="ARBA" id="ARBA00004613"/>
    </source>
</evidence>
<dbReference type="InterPro" id="IPR010221">
    <property type="entry name" value="VCBS_dom"/>
</dbReference>
<comment type="subcellular location">
    <subcellularLocation>
        <location evidence="1">Membrane</location>
    </subcellularLocation>
    <subcellularLocation>
        <location evidence="2">Secreted</location>
    </subcellularLocation>
</comment>
<dbReference type="GO" id="GO:0005576">
    <property type="term" value="C:extracellular region"/>
    <property type="evidence" value="ECO:0007669"/>
    <property type="project" value="UniProtKB-SubCell"/>
</dbReference>
<dbReference type="Pfam" id="PF00353">
    <property type="entry name" value="HemolysinCabind"/>
    <property type="match status" value="3"/>
</dbReference>
<dbReference type="Gene3D" id="2.60.40.10">
    <property type="entry name" value="Immunoglobulins"/>
    <property type="match status" value="1"/>
</dbReference>
<evidence type="ECO:0000256" key="7">
    <source>
        <dbReference type="ARBA" id="ARBA00023136"/>
    </source>
</evidence>
<evidence type="ECO:0000256" key="3">
    <source>
        <dbReference type="ARBA" id="ARBA00022525"/>
    </source>
</evidence>
<dbReference type="GO" id="GO:0016020">
    <property type="term" value="C:membrane"/>
    <property type="evidence" value="ECO:0007669"/>
    <property type="project" value="UniProtKB-SubCell"/>
</dbReference>
<dbReference type="Gene3D" id="3.40.50.410">
    <property type="entry name" value="von Willebrand factor, type A domain"/>
    <property type="match status" value="1"/>
</dbReference>
<name>A0A1X3DJS4_9NEIS</name>
<dbReference type="Proteomes" id="UP000193303">
    <property type="component" value="Unassembled WGS sequence"/>
</dbReference>
<dbReference type="PRINTS" id="PR00313">
    <property type="entry name" value="CABNDNGRPT"/>
</dbReference>
<evidence type="ECO:0000256" key="1">
    <source>
        <dbReference type="ARBA" id="ARBA00004370"/>
    </source>
</evidence>
<organism evidence="9 10">
    <name type="scientific">Neisseria dumasiana</name>
    <dbReference type="NCBI Taxonomy" id="1931275"/>
    <lineage>
        <taxon>Bacteria</taxon>
        <taxon>Pseudomonadati</taxon>
        <taxon>Pseudomonadota</taxon>
        <taxon>Betaproteobacteria</taxon>
        <taxon>Neisseriales</taxon>
        <taxon>Neisseriaceae</taxon>
        <taxon>Neisseria</taxon>
    </lineage>
</organism>
<dbReference type="PANTHER" id="PTHR38340:SF1">
    <property type="entry name" value="S-LAYER PROTEIN"/>
    <property type="match status" value="1"/>
</dbReference>
<dbReference type="Pfam" id="PF17963">
    <property type="entry name" value="Big_9"/>
    <property type="match status" value="1"/>
</dbReference>
<keyword evidence="7" id="KW-0472">Membrane</keyword>